<keyword evidence="4" id="KW-1185">Reference proteome</keyword>
<name>A0A4U3MFP3_9ACTN</name>
<proteinExistence type="inferred from homology"/>
<dbReference type="PANTHER" id="PTHR11895">
    <property type="entry name" value="TRANSAMIDASE"/>
    <property type="match status" value="1"/>
</dbReference>
<dbReference type="OrthoDB" id="5175573at2"/>
<sequence>MSWAGRTAVEIADAVRAGEATAEQVVADHLEAVAARDGAIGAFRAVLAESAMADAKALGHRPDLPLAGVPVAIKDNVAVAGQITTNGTRAASPEPAPEDHPVVARLRAAGAIVLGLTKCPELCLYATSDTRNPWDPQRTAGGSSGGSAAAVAAGMVPLALGNDGLGSLRIPGAACGVVALKPGHGLLEPPPHDWFAMSENGPLTTTVNDTILALTVMTGTPILPEAEDLRIAVATNPLPPGFSVDAEFQEAARAAGATLREAGHTVVDHGRRFPMSLGWSTIAAWYSCAAADSHDLDESKLEPRTRSMARLGRFLQRTRRDGSRRRDDWRAYGADQWFGDIDVLITPTIAHLPPSAEGWASKGMARNAYADITFAPLTGAWNMAGWPAMTLPFGRHSSGLPMGVQLIAPPDGEGLLLSLAGYLERAQPWSRHAPGH</sequence>
<evidence type="ECO:0000313" key="4">
    <source>
        <dbReference type="Proteomes" id="UP000308705"/>
    </source>
</evidence>
<protein>
    <submittedName>
        <fullName evidence="3">Amidase</fullName>
    </submittedName>
</protein>
<comment type="similarity">
    <text evidence="1">Belongs to the amidase family.</text>
</comment>
<dbReference type="Gene3D" id="3.90.1300.10">
    <property type="entry name" value="Amidase signature (AS) domain"/>
    <property type="match status" value="1"/>
</dbReference>
<dbReference type="InterPro" id="IPR023631">
    <property type="entry name" value="Amidase_dom"/>
</dbReference>
<dbReference type="AlphaFoldDB" id="A0A4U3MFP3"/>
<dbReference type="InterPro" id="IPR036928">
    <property type="entry name" value="AS_sf"/>
</dbReference>
<reference evidence="3 4" key="1">
    <citation type="submission" date="2019-04" db="EMBL/GenBank/DDBJ databases">
        <title>Herbidospora sp. NEAU-GS14.nov., a novel actinomycete isolated from soil.</title>
        <authorList>
            <person name="Han L."/>
        </authorList>
    </citation>
    <scope>NUCLEOTIDE SEQUENCE [LARGE SCALE GENOMIC DNA]</scope>
    <source>
        <strain evidence="3 4">NEAU-GS14</strain>
    </source>
</reference>
<dbReference type="InterPro" id="IPR000120">
    <property type="entry name" value="Amidase"/>
</dbReference>
<comment type="caution">
    <text evidence="3">The sequence shown here is derived from an EMBL/GenBank/DDBJ whole genome shotgun (WGS) entry which is preliminary data.</text>
</comment>
<evidence type="ECO:0000259" key="2">
    <source>
        <dbReference type="Pfam" id="PF01425"/>
    </source>
</evidence>
<dbReference type="Pfam" id="PF01425">
    <property type="entry name" value="Amidase"/>
    <property type="match status" value="1"/>
</dbReference>
<dbReference type="SUPFAM" id="SSF75304">
    <property type="entry name" value="Amidase signature (AS) enzymes"/>
    <property type="match status" value="1"/>
</dbReference>
<evidence type="ECO:0000313" key="3">
    <source>
        <dbReference type="EMBL" id="TKK86757.1"/>
    </source>
</evidence>
<dbReference type="Proteomes" id="UP000308705">
    <property type="component" value="Unassembled WGS sequence"/>
</dbReference>
<organism evidence="3 4">
    <name type="scientific">Herbidospora galbida</name>
    <dbReference type="NCBI Taxonomy" id="2575442"/>
    <lineage>
        <taxon>Bacteria</taxon>
        <taxon>Bacillati</taxon>
        <taxon>Actinomycetota</taxon>
        <taxon>Actinomycetes</taxon>
        <taxon>Streptosporangiales</taxon>
        <taxon>Streptosporangiaceae</taxon>
        <taxon>Herbidospora</taxon>
    </lineage>
</organism>
<accession>A0A4U3MFP3</accession>
<evidence type="ECO:0000256" key="1">
    <source>
        <dbReference type="ARBA" id="ARBA00009199"/>
    </source>
</evidence>
<dbReference type="GO" id="GO:0003824">
    <property type="term" value="F:catalytic activity"/>
    <property type="evidence" value="ECO:0007669"/>
    <property type="project" value="InterPro"/>
</dbReference>
<dbReference type="PANTHER" id="PTHR11895:SF7">
    <property type="entry name" value="GLUTAMYL-TRNA(GLN) AMIDOTRANSFERASE SUBUNIT A, MITOCHONDRIAL"/>
    <property type="match status" value="1"/>
</dbReference>
<dbReference type="EMBL" id="SZQA01000019">
    <property type="protein sequence ID" value="TKK86757.1"/>
    <property type="molecule type" value="Genomic_DNA"/>
</dbReference>
<gene>
    <name evidence="3" type="ORF">FDA94_20055</name>
</gene>
<feature type="domain" description="Amidase" evidence="2">
    <location>
        <begin position="25"/>
        <end position="417"/>
    </location>
</feature>
<dbReference type="RefSeq" id="WP_137248609.1">
    <property type="nucleotide sequence ID" value="NZ_SZQA01000019.1"/>
</dbReference>